<feature type="transmembrane region" description="Helical" evidence="1">
    <location>
        <begin position="137"/>
        <end position="159"/>
    </location>
</feature>
<organism evidence="3 4">
    <name type="scientific">Sphingobium fuliginis (strain ATCC 27551)</name>
    <dbReference type="NCBI Taxonomy" id="336203"/>
    <lineage>
        <taxon>Bacteria</taxon>
        <taxon>Pseudomonadati</taxon>
        <taxon>Pseudomonadota</taxon>
        <taxon>Alphaproteobacteria</taxon>
        <taxon>Sphingomonadales</taxon>
        <taxon>Sphingomonadaceae</taxon>
        <taxon>Sphingobium</taxon>
    </lineage>
</organism>
<dbReference type="EMBL" id="CP060035">
    <property type="protein sequence ID" value="QOT70676.1"/>
    <property type="molecule type" value="Genomic_DNA"/>
</dbReference>
<reference evidence="3" key="4">
    <citation type="journal article" date="2021" name="Microbiol. Resour. Announc.">
        <title>Complete Genome Sequence of Sphingobium barthaii KK22, a High-Molecular-Weight Polycyclic Aromatic Hydrocarbon-Degrading Soil Bacterium.</title>
        <authorList>
            <person name="Mori J.F."/>
            <person name="Kanaly R.A."/>
        </authorList>
    </citation>
    <scope>NUCLEOTIDE SEQUENCE</scope>
    <source>
        <strain evidence="3">KK22</strain>
    </source>
</reference>
<dbReference type="EMBL" id="BMDU01000001">
    <property type="protein sequence ID" value="GFZ78044.1"/>
    <property type="molecule type" value="Genomic_DNA"/>
</dbReference>
<dbReference type="InterPro" id="IPR005625">
    <property type="entry name" value="PepSY-ass_TM"/>
</dbReference>
<evidence type="ECO:0000313" key="3">
    <source>
        <dbReference type="EMBL" id="QOT70676.1"/>
    </source>
</evidence>
<sequence length="346" mass="37342">MSRLQWLRLHRYAGLTMALFLLVQALTGALLLYRGPIERLLDPAGQTSRGRAALISAGEAARAANSAMPGTHLLRLFAPDTDRATWFAHMSDADGRRTYASIDPAGGAVLRAGDLTRFPLEAALQIHYRLLTGRAGMMVIALNGLALAIMAVSGVGYWWPRRNPAKALAIRWKLSPRLVLRQVHRTLGVIASGFLILISCTGFLLVFPDLVGSGVSVPPANISALQIDRSVTLAQGIFPGAALRDIRVGGDRLTVNFHAPDRNGRAVDVVAVALPSPHILSAMPASRSRALWMVLLPIHTGEFIGLTGSALWLLVALSLIALALTGPLMWWHVATQRRRAPRKVPT</sequence>
<feature type="transmembrane region" description="Helical" evidence="1">
    <location>
        <begin position="310"/>
        <end position="333"/>
    </location>
</feature>
<evidence type="ECO:0000313" key="4">
    <source>
        <dbReference type="Proteomes" id="UP000593663"/>
    </source>
</evidence>
<reference evidence="5" key="2">
    <citation type="journal article" date="2019" name="Int. J. Syst. Evol. Microbiol.">
        <title>The Global Catalogue of Microorganisms (GCM) 10K type strain sequencing project: providing services to taxonomists for standard genome sequencing and annotation.</title>
        <authorList>
            <consortium name="The Broad Institute Genomics Platform"/>
            <consortium name="The Broad Institute Genome Sequencing Center for Infectious Disease"/>
            <person name="Wu L."/>
            <person name="Ma J."/>
        </authorList>
    </citation>
    <scope>NUCLEOTIDE SEQUENCE [LARGE SCALE GENOMIC DNA]</scope>
    <source>
        <strain evidence="5">CCM 7327</strain>
    </source>
</reference>
<keyword evidence="1" id="KW-0472">Membrane</keyword>
<name>A0A4Q4J4M8_SPHSA</name>
<reference evidence="4" key="3">
    <citation type="submission" date="2020-08" db="EMBL/GenBank/DDBJ databases">
        <title>Complete genome sequence of Sphingobium barthaii strain KK22, a high-molecular-weight polycyclic aromatic hydrocarbon-degrading soil bacterium.</title>
        <authorList>
            <person name="Mori J.F."/>
            <person name="Kanaly R.A."/>
        </authorList>
    </citation>
    <scope>NUCLEOTIDE SEQUENCE [LARGE SCALE GENOMIC DNA]</scope>
    <source>
        <strain evidence="4">KK22</strain>
    </source>
</reference>
<proteinExistence type="predicted"/>
<reference evidence="2" key="5">
    <citation type="submission" date="2024-05" db="EMBL/GenBank/DDBJ databases">
        <authorList>
            <person name="Sun Q."/>
            <person name="Sedlacek I."/>
        </authorList>
    </citation>
    <scope>NUCLEOTIDE SEQUENCE</scope>
    <source>
        <strain evidence="2">CCM 7327</strain>
    </source>
</reference>
<gene>
    <name evidence="2" type="ORF">GCM10019071_03180</name>
    <name evidence="3" type="ORF">H5V43_11070</name>
</gene>
<dbReference type="RefSeq" id="WP_025548348.1">
    <property type="nucleotide sequence ID" value="NZ_BMDU01000001.1"/>
</dbReference>
<keyword evidence="5" id="KW-1185">Reference proteome</keyword>
<dbReference type="PANTHER" id="PTHR34219">
    <property type="entry name" value="IRON-REGULATED INNER MEMBRANE PROTEIN-RELATED"/>
    <property type="match status" value="1"/>
</dbReference>
<evidence type="ECO:0000313" key="2">
    <source>
        <dbReference type="EMBL" id="GFZ78044.1"/>
    </source>
</evidence>
<evidence type="ECO:0000256" key="1">
    <source>
        <dbReference type="SAM" id="Phobius"/>
    </source>
</evidence>
<dbReference type="KEGG" id="sbar:H5V43_11070"/>
<dbReference type="Pfam" id="PF03929">
    <property type="entry name" value="PepSY_TM"/>
    <property type="match status" value="1"/>
</dbReference>
<feature type="transmembrane region" description="Helical" evidence="1">
    <location>
        <begin position="187"/>
        <end position="207"/>
    </location>
</feature>
<evidence type="ECO:0000313" key="5">
    <source>
        <dbReference type="Proteomes" id="UP000628109"/>
    </source>
</evidence>
<keyword evidence="1" id="KW-1133">Transmembrane helix</keyword>
<dbReference type="Proteomes" id="UP000628109">
    <property type="component" value="Unassembled WGS sequence"/>
</dbReference>
<keyword evidence="1" id="KW-0812">Transmembrane</keyword>
<feature type="transmembrane region" description="Helical" evidence="1">
    <location>
        <begin position="12"/>
        <end position="33"/>
    </location>
</feature>
<protein>
    <submittedName>
        <fullName evidence="3">PepSY domain-containing protein</fullName>
    </submittedName>
</protein>
<dbReference type="AlphaFoldDB" id="A0A4Q4J4M8"/>
<reference evidence="2" key="1">
    <citation type="journal article" date="2014" name="Int. J. Syst. Evol. Microbiol.">
        <title>Complete genome of a new Firmicutes species belonging to the dominant human colonic microbiota ('Ruminococcus bicirculans') reveals two chromosomes and a selective capacity to utilize plant glucans.</title>
        <authorList>
            <consortium name="NISC Comparative Sequencing Program"/>
            <person name="Wegmann U."/>
            <person name="Louis P."/>
            <person name="Goesmann A."/>
            <person name="Henrissat B."/>
            <person name="Duncan S.H."/>
            <person name="Flint H.J."/>
        </authorList>
    </citation>
    <scope>NUCLEOTIDE SEQUENCE</scope>
    <source>
        <strain evidence="2">CCM 7327</strain>
    </source>
</reference>
<accession>A0A4Q4J4M8</accession>
<dbReference type="Proteomes" id="UP000593663">
    <property type="component" value="Chromosome 1"/>
</dbReference>